<reference evidence="2" key="5">
    <citation type="submission" date="2025-09" db="UniProtKB">
        <authorList>
            <consortium name="Ensembl"/>
        </authorList>
    </citation>
    <scope>IDENTIFICATION</scope>
</reference>
<gene>
    <name evidence="2" type="primary">lrrc71</name>
</gene>
<reference evidence="2" key="3">
    <citation type="submission" date="2020-05" db="EMBL/GenBank/DDBJ databases">
        <title>Electrophorus electricus (electric eel) genome, fEleEle1, primary haplotype.</title>
        <authorList>
            <person name="Myers G."/>
            <person name="Meyer A."/>
            <person name="Fedrigo O."/>
            <person name="Formenti G."/>
            <person name="Rhie A."/>
            <person name="Tracey A."/>
            <person name="Sims Y."/>
            <person name="Jarvis E.D."/>
        </authorList>
    </citation>
    <scope>NUCLEOTIDE SEQUENCE [LARGE SCALE GENOMIC DNA]</scope>
</reference>
<accession>A0A4W4ENH7</accession>
<dbReference type="InterPro" id="IPR032675">
    <property type="entry name" value="LRR_dom_sf"/>
</dbReference>
<dbReference type="InterPro" id="IPR001611">
    <property type="entry name" value="Leu-rich_rpt"/>
</dbReference>
<dbReference type="AlphaFoldDB" id="A0A4W4ENH7"/>
<evidence type="ECO:0000313" key="2">
    <source>
        <dbReference type="Ensembl" id="ENSEEEP00000013675.2"/>
    </source>
</evidence>
<dbReference type="Pfam" id="PF13516">
    <property type="entry name" value="LRR_6"/>
    <property type="match status" value="3"/>
</dbReference>
<dbReference type="Gene3D" id="3.80.10.10">
    <property type="entry name" value="Ribonuclease Inhibitor"/>
    <property type="match status" value="1"/>
</dbReference>
<evidence type="ECO:0000313" key="3">
    <source>
        <dbReference type="Proteomes" id="UP000314983"/>
    </source>
</evidence>
<dbReference type="PANTHER" id="PTHR46984:SF1">
    <property type="entry name" value="LEUCINE-RICH REPEAT-CONTAINING PROTEIN 71"/>
    <property type="match status" value="1"/>
</dbReference>
<dbReference type="Ensembl" id="ENSEEET00000013844.2">
    <property type="protein sequence ID" value="ENSEEEP00000013675.2"/>
    <property type="gene ID" value="ENSEEEG00000006827.2"/>
</dbReference>
<dbReference type="GeneTree" id="ENSGT00440000034367"/>
<name>A0A4W4ENH7_ELEEL</name>
<dbReference type="PANTHER" id="PTHR46984">
    <property type="entry name" value="LEUCINE-RICH REPEAT-CONTAINING PROTEIN 71"/>
    <property type="match status" value="1"/>
</dbReference>
<evidence type="ECO:0000256" key="1">
    <source>
        <dbReference type="SAM" id="MobiDB-lite"/>
    </source>
</evidence>
<keyword evidence="3" id="KW-1185">Reference proteome</keyword>
<reference evidence="3" key="2">
    <citation type="journal article" date="2017" name="Sci. Adv.">
        <title>A tail of two voltages: Proteomic comparison of the three electric organs of the electric eel.</title>
        <authorList>
            <person name="Traeger L.L."/>
            <person name="Sabat G."/>
            <person name="Barrett-Wilt G.A."/>
            <person name="Wells G.B."/>
            <person name="Sussman M.R."/>
        </authorList>
    </citation>
    <scope>NUCLEOTIDE SEQUENCE [LARGE SCALE GENOMIC DNA]</scope>
</reference>
<dbReference type="SUPFAM" id="SSF52047">
    <property type="entry name" value="RNI-like"/>
    <property type="match status" value="1"/>
</dbReference>
<sequence length="429" mass="46832">MKKRSEKVSKEKGSSGFEEEITKIGDDYQCSGILELDFPELCALAGVSEIPTVKLRQPTISSGSPVTTWCREPYLQIEKENGDSRTVKKVRVSGWMVDEVMARVLSKILPSLSNLQSLEMWRARLTDRTLTSLKNTITLCSNLRTVILDGNPIPGQAYYILLGEDSLVTHLSLRNNRIEEEGARLIGSALSTVHSTNRNLLSLNMAFNSIGDAGAIHIAQGLRLNRSLLCLSLANNHVGDSGAAHLAEVLGPFALTHEEIVERRRQLIMRDQLVDAPKRDEKPAAGQTGATAAKKEEHKMTKKGNKALSLCLGKSEEVVETLSPLLDPDVRHVEGKVIHPGNTALISLNLSGNKLTKQSLHMFLSLVGGQGEGGLLRLSLNRNNFPLDCEAFLNIQAMMSLKAPLIKAGSGQVDDEEGQAAYTYSSPVY</sequence>
<reference evidence="3" key="1">
    <citation type="journal article" date="2014" name="Science">
        <title>Nonhuman genetics. Genomic basis for the convergent evolution of electric organs.</title>
        <authorList>
            <person name="Gallant J.R."/>
            <person name="Traeger L.L."/>
            <person name="Volkening J.D."/>
            <person name="Moffett H."/>
            <person name="Chen P.H."/>
            <person name="Novina C.D."/>
            <person name="Phillips G.N.Jr."/>
            <person name="Anand R."/>
            <person name="Wells G.B."/>
            <person name="Pinch M."/>
            <person name="Guth R."/>
            <person name="Unguez G.A."/>
            <person name="Albert J.S."/>
            <person name="Zakon H.H."/>
            <person name="Samanta M.P."/>
            <person name="Sussman M.R."/>
        </authorList>
    </citation>
    <scope>NUCLEOTIDE SEQUENCE [LARGE SCALE GENOMIC DNA]</scope>
</reference>
<dbReference type="STRING" id="8005.ENSEEEP00000013675"/>
<dbReference type="InterPro" id="IPR053040">
    <property type="entry name" value="LRR-containing_protein_71"/>
</dbReference>
<dbReference type="Proteomes" id="UP000314983">
    <property type="component" value="Chromosome 8"/>
</dbReference>
<dbReference type="SMART" id="SM00368">
    <property type="entry name" value="LRR_RI"/>
    <property type="match status" value="4"/>
</dbReference>
<dbReference type="OMA" id="VQYQVQF"/>
<proteinExistence type="predicted"/>
<reference evidence="2" key="4">
    <citation type="submission" date="2025-08" db="UniProtKB">
        <authorList>
            <consortium name="Ensembl"/>
        </authorList>
    </citation>
    <scope>IDENTIFICATION</scope>
</reference>
<feature type="region of interest" description="Disordered" evidence="1">
    <location>
        <begin position="278"/>
        <end position="299"/>
    </location>
</feature>
<organism evidence="2 3">
    <name type="scientific">Electrophorus electricus</name>
    <name type="common">Electric eel</name>
    <name type="synonym">Gymnotus electricus</name>
    <dbReference type="NCBI Taxonomy" id="8005"/>
    <lineage>
        <taxon>Eukaryota</taxon>
        <taxon>Metazoa</taxon>
        <taxon>Chordata</taxon>
        <taxon>Craniata</taxon>
        <taxon>Vertebrata</taxon>
        <taxon>Euteleostomi</taxon>
        <taxon>Actinopterygii</taxon>
        <taxon>Neopterygii</taxon>
        <taxon>Teleostei</taxon>
        <taxon>Ostariophysi</taxon>
        <taxon>Gymnotiformes</taxon>
        <taxon>Gymnotoidei</taxon>
        <taxon>Gymnotidae</taxon>
        <taxon>Electrophorus</taxon>
    </lineage>
</organism>
<protein>
    <submittedName>
        <fullName evidence="2">Uncharacterized protein</fullName>
    </submittedName>
</protein>